<protein>
    <submittedName>
        <fullName evidence="1">Uncharacterized protein</fullName>
    </submittedName>
</protein>
<accession>A0A3F3PHK1</accession>
<evidence type="ECO:0000313" key="2">
    <source>
        <dbReference type="Proteomes" id="UP000253729"/>
    </source>
</evidence>
<proteinExistence type="predicted"/>
<keyword evidence="2" id="KW-1185">Reference proteome</keyword>
<sequence length="206" mass="23855">MPHPVSTPRQRIQHILTSLPFPVQHRVLRLGQSNGWVCAEKVELHMAFRALERRSRIHSASKASIIPKGLNRLRADIEGIRHAAVHRQLQDHRRLLQQLHSARVFATVWLGDPQCGMEIEQCQMRINRLFSGWKARNRRLQDNLAARMGCNRMPKDRHHQFLLLEATRRLLENTNHDCVGQVGYILQASFPSLYTKTWAGHARHGI</sequence>
<gene>
    <name evidence="1" type="ORF">BDQ94DRAFT_177815</name>
</gene>
<dbReference type="AlphaFoldDB" id="A0A3F3PHK1"/>
<dbReference type="STRING" id="1341132.A0A3F3PHK1"/>
<dbReference type="EMBL" id="KZ852149">
    <property type="protein sequence ID" value="RDH26435.1"/>
    <property type="molecule type" value="Genomic_DNA"/>
</dbReference>
<dbReference type="GeneID" id="38141359"/>
<dbReference type="Proteomes" id="UP000253729">
    <property type="component" value="Unassembled WGS sequence"/>
</dbReference>
<organism evidence="1 2">
    <name type="scientific">Aspergillus welwitschiae</name>
    <dbReference type="NCBI Taxonomy" id="1341132"/>
    <lineage>
        <taxon>Eukaryota</taxon>
        <taxon>Fungi</taxon>
        <taxon>Dikarya</taxon>
        <taxon>Ascomycota</taxon>
        <taxon>Pezizomycotina</taxon>
        <taxon>Eurotiomycetes</taxon>
        <taxon>Eurotiomycetidae</taxon>
        <taxon>Eurotiales</taxon>
        <taxon>Aspergillaceae</taxon>
        <taxon>Aspergillus</taxon>
        <taxon>Aspergillus subgen. Circumdati</taxon>
    </lineage>
</organism>
<reference evidence="1 2" key="1">
    <citation type="submission" date="2018-07" db="EMBL/GenBank/DDBJ databases">
        <title>The genomes of Aspergillus section Nigri reveals drivers in fungal speciation.</title>
        <authorList>
            <consortium name="DOE Joint Genome Institute"/>
            <person name="Vesth T.C."/>
            <person name="Nybo J."/>
            <person name="Theobald S."/>
            <person name="Brandl J."/>
            <person name="Frisvad J.C."/>
            <person name="Nielsen K.F."/>
            <person name="Lyhne E.K."/>
            <person name="Kogle M.E."/>
            <person name="Kuo A."/>
            <person name="Riley R."/>
            <person name="Clum A."/>
            <person name="Nolan M."/>
            <person name="Lipzen A."/>
            <person name="Salamov A."/>
            <person name="Henrissat B."/>
            <person name="Wiebenga A."/>
            <person name="De vries R.P."/>
            <person name="Grigoriev I.V."/>
            <person name="Mortensen U.H."/>
            <person name="Andersen M.R."/>
            <person name="Baker S.E."/>
        </authorList>
    </citation>
    <scope>NUCLEOTIDE SEQUENCE [LARGE SCALE GENOMIC DNA]</scope>
    <source>
        <strain evidence="1 2">CBS 139.54b</strain>
    </source>
</reference>
<name>A0A3F3PHK1_9EURO</name>
<dbReference type="RefSeq" id="XP_026619457.1">
    <property type="nucleotide sequence ID" value="XM_026773003.1"/>
</dbReference>
<evidence type="ECO:0000313" key="1">
    <source>
        <dbReference type="EMBL" id="RDH26435.1"/>
    </source>
</evidence>